<evidence type="ECO:0000256" key="1">
    <source>
        <dbReference type="SAM" id="Phobius"/>
    </source>
</evidence>
<dbReference type="Gene3D" id="3.30.1380.10">
    <property type="match status" value="1"/>
</dbReference>
<protein>
    <submittedName>
        <fullName evidence="2">Uncharacterized protein</fullName>
    </submittedName>
</protein>
<evidence type="ECO:0000313" key="2">
    <source>
        <dbReference type="EMBL" id="MFC6196725.1"/>
    </source>
</evidence>
<dbReference type="Proteomes" id="UP001596303">
    <property type="component" value="Unassembled WGS sequence"/>
</dbReference>
<name>A0ABW1S554_9PROT</name>
<proteinExistence type="predicted"/>
<keyword evidence="1" id="KW-1133">Transmembrane helix</keyword>
<reference evidence="3" key="1">
    <citation type="journal article" date="2019" name="Int. J. Syst. Evol. Microbiol.">
        <title>The Global Catalogue of Microorganisms (GCM) 10K type strain sequencing project: providing services to taxonomists for standard genome sequencing and annotation.</title>
        <authorList>
            <consortium name="The Broad Institute Genomics Platform"/>
            <consortium name="The Broad Institute Genome Sequencing Center for Infectious Disease"/>
            <person name="Wu L."/>
            <person name="Ma J."/>
        </authorList>
    </citation>
    <scope>NUCLEOTIDE SEQUENCE [LARGE SCALE GENOMIC DNA]</scope>
    <source>
        <strain evidence="3">CGMCC-1.15741</strain>
    </source>
</reference>
<feature type="transmembrane region" description="Helical" evidence="1">
    <location>
        <begin position="26"/>
        <end position="48"/>
    </location>
</feature>
<keyword evidence="1" id="KW-0812">Transmembrane</keyword>
<keyword evidence="3" id="KW-1185">Reference proteome</keyword>
<organism evidence="2 3">
    <name type="scientific">Ponticaulis profundi</name>
    <dbReference type="NCBI Taxonomy" id="2665222"/>
    <lineage>
        <taxon>Bacteria</taxon>
        <taxon>Pseudomonadati</taxon>
        <taxon>Pseudomonadota</taxon>
        <taxon>Alphaproteobacteria</taxon>
        <taxon>Hyphomonadales</taxon>
        <taxon>Hyphomonadaceae</taxon>
        <taxon>Ponticaulis</taxon>
    </lineage>
</organism>
<accession>A0ABW1S554</accession>
<dbReference type="EMBL" id="JBHSSW010000002">
    <property type="protein sequence ID" value="MFC6196725.1"/>
    <property type="molecule type" value="Genomic_DNA"/>
</dbReference>
<evidence type="ECO:0000313" key="3">
    <source>
        <dbReference type="Proteomes" id="UP001596303"/>
    </source>
</evidence>
<dbReference type="RefSeq" id="WP_377374520.1">
    <property type="nucleotide sequence ID" value="NZ_JBHSSW010000002.1"/>
</dbReference>
<dbReference type="InterPro" id="IPR009045">
    <property type="entry name" value="Zn_M74/Hedgehog-like"/>
</dbReference>
<keyword evidence="1" id="KW-0472">Membrane</keyword>
<gene>
    <name evidence="2" type="ORF">ACFQDM_01470</name>
</gene>
<comment type="caution">
    <text evidence="2">The sequence shown here is derived from an EMBL/GenBank/DDBJ whole genome shotgun (WGS) entry which is preliminary data.</text>
</comment>
<sequence length="240" mass="26822">MIIALTATTQLGGIAWLIGRPFRQSLLVSLASYAVLSISAIWVAPAFGRTPLSCVPEKGGAHAGIIFCVTNRHYVTPELKSALNDIVDDLNTSFPGIQLGVLDASFPFLNDFPMLPHLSHNDGRKADLAFFYKDSDGRPLPGGTLRSPIGYFAYETGRSACPATRFDLHWDLNWLQRVWSKHELDIDRTSKLIEAATANPRIRKVFLEPHLQKRLDVNHPKVRFQGCYAARHDDHIHLQL</sequence>
<dbReference type="SUPFAM" id="SSF55166">
    <property type="entry name" value="Hedgehog/DD-peptidase"/>
    <property type="match status" value="1"/>
</dbReference>